<keyword evidence="2" id="KW-1185">Reference proteome</keyword>
<dbReference type="RefSeq" id="WP_387701852.1">
    <property type="nucleotide sequence ID" value="NZ_JBIAMX010000014.1"/>
</dbReference>
<dbReference type="InterPro" id="IPR012808">
    <property type="entry name" value="CHP02453"/>
</dbReference>
<protein>
    <submittedName>
        <fullName evidence="1">DUF2461 domain-containing protein</fullName>
    </submittedName>
</protein>
<dbReference type="InterPro" id="IPR015996">
    <property type="entry name" value="UCP028451"/>
</dbReference>
<dbReference type="EMBL" id="JBIAMX010000014">
    <property type="protein sequence ID" value="MFF0545409.1"/>
    <property type="molecule type" value="Genomic_DNA"/>
</dbReference>
<dbReference type="PANTHER" id="PTHR36452:SF1">
    <property type="entry name" value="DUF2461 DOMAIN-CONTAINING PROTEIN"/>
    <property type="match status" value="1"/>
</dbReference>
<dbReference type="PANTHER" id="PTHR36452">
    <property type="entry name" value="CHROMOSOME 12, WHOLE GENOME SHOTGUN SEQUENCE"/>
    <property type="match status" value="1"/>
</dbReference>
<gene>
    <name evidence="1" type="ORF">ACFYTF_21480</name>
</gene>
<dbReference type="NCBIfam" id="TIGR02453">
    <property type="entry name" value="TIGR02453 family protein"/>
    <property type="match status" value="1"/>
</dbReference>
<evidence type="ECO:0000313" key="2">
    <source>
        <dbReference type="Proteomes" id="UP001601444"/>
    </source>
</evidence>
<sequence length="218" mass="24002">MRTFTGFPLAGLDFYEDLEADNSKTFWTANKQTYDEAVRAPMVALTADLEPDFGPAKIFRPYRDVRFAADKTPYKNHQGAVVATAPGCGWYVQIGAAGLFVAGGFYAGSAEQLAALRATIDDDVRGPELEKLLAELTAAGFTIGGEQLKTRPKGYPADHPRIGLLRHKSLTASREYGAPDWLTTPRAAEEIRADWERLRPLLGWLSAVFEGVPGRQRR</sequence>
<comment type="caution">
    <text evidence="1">The sequence shown here is derived from an EMBL/GenBank/DDBJ whole genome shotgun (WGS) entry which is preliminary data.</text>
</comment>
<organism evidence="1 2">
    <name type="scientific">Nocardia thailandica</name>
    <dbReference type="NCBI Taxonomy" id="257275"/>
    <lineage>
        <taxon>Bacteria</taxon>
        <taxon>Bacillati</taxon>
        <taxon>Actinomycetota</taxon>
        <taxon>Actinomycetes</taxon>
        <taxon>Mycobacteriales</taxon>
        <taxon>Nocardiaceae</taxon>
        <taxon>Nocardia</taxon>
    </lineage>
</organism>
<accession>A0ABW6PSL2</accession>
<proteinExistence type="predicted"/>
<dbReference type="Proteomes" id="UP001601444">
    <property type="component" value="Unassembled WGS sequence"/>
</dbReference>
<dbReference type="PIRSF" id="PIRSF028451">
    <property type="entry name" value="UCP028451"/>
    <property type="match status" value="1"/>
</dbReference>
<name>A0ABW6PSL2_9NOCA</name>
<reference evidence="1 2" key="1">
    <citation type="submission" date="2024-10" db="EMBL/GenBank/DDBJ databases">
        <title>The Natural Products Discovery Center: Release of the First 8490 Sequenced Strains for Exploring Actinobacteria Biosynthetic Diversity.</title>
        <authorList>
            <person name="Kalkreuter E."/>
            <person name="Kautsar S.A."/>
            <person name="Yang D."/>
            <person name="Bader C.D."/>
            <person name="Teijaro C.N."/>
            <person name="Fluegel L."/>
            <person name="Davis C.M."/>
            <person name="Simpson J.R."/>
            <person name="Lauterbach L."/>
            <person name="Steele A.D."/>
            <person name="Gui C."/>
            <person name="Meng S."/>
            <person name="Li G."/>
            <person name="Viehrig K."/>
            <person name="Ye F."/>
            <person name="Su P."/>
            <person name="Kiefer A.F."/>
            <person name="Nichols A."/>
            <person name="Cepeda A.J."/>
            <person name="Yan W."/>
            <person name="Fan B."/>
            <person name="Jiang Y."/>
            <person name="Adhikari A."/>
            <person name="Zheng C.-J."/>
            <person name="Schuster L."/>
            <person name="Cowan T.M."/>
            <person name="Smanski M.J."/>
            <person name="Chevrette M.G."/>
            <person name="De Carvalho L.P.S."/>
            <person name="Shen B."/>
        </authorList>
    </citation>
    <scope>NUCLEOTIDE SEQUENCE [LARGE SCALE GENOMIC DNA]</scope>
    <source>
        <strain evidence="1 2">NPDC004045</strain>
    </source>
</reference>
<dbReference type="Pfam" id="PF09365">
    <property type="entry name" value="DUF2461"/>
    <property type="match status" value="1"/>
</dbReference>
<evidence type="ECO:0000313" key="1">
    <source>
        <dbReference type="EMBL" id="MFF0545409.1"/>
    </source>
</evidence>